<name>A0A3E1YGG4_9BACT</name>
<dbReference type="InterPro" id="IPR043781">
    <property type="entry name" value="DUF5723"/>
</dbReference>
<evidence type="ECO:0000313" key="3">
    <source>
        <dbReference type="EMBL" id="RFS26466.1"/>
    </source>
</evidence>
<feature type="domain" description="DUF5723" evidence="2">
    <location>
        <begin position="44"/>
        <end position="434"/>
    </location>
</feature>
<organism evidence="3 4">
    <name type="scientific">Chitinophaga silvatica</name>
    <dbReference type="NCBI Taxonomy" id="2282649"/>
    <lineage>
        <taxon>Bacteria</taxon>
        <taxon>Pseudomonadati</taxon>
        <taxon>Bacteroidota</taxon>
        <taxon>Chitinophagia</taxon>
        <taxon>Chitinophagales</taxon>
        <taxon>Chitinophagaceae</taxon>
        <taxon>Chitinophaga</taxon>
    </lineage>
</organism>
<sequence>MTNLNRIFFSTVAAMLLANIALAQSFTGYNTSNYAGIYGVISNPATAAGYRYKWDLNIMGADINAGNTYISVPKSVLFNMPDTLRLNRDYFLDQGANRKQNGWEMAEIVLPSVLYSIDDKQSVSFLWRMRSSSNGGNVSTPIANFFGVNFPNPSFTGTSLTIPQTGVSSHIWHELGFSYARVIKQGFTSRLKGGITLKLLSGVAAGYATVKDVNFALNNSRDAAITSGTLYYGYNTELDHWQKSPINNLQLFQNNGIGADIGFIYEYRPDNGGFGTYESSDADEYKFRIGISVNDIGRIKYQKGANNATLQLTKDHVVPSDITYRKNESLQQYARRLNNYFTPVPSDTTFNMTLPASLNLMGDYNIDDRFFIGVNAIVALNAGKRDITKTHALTQLNITPRYETSLFGAYLPLTINHNGQADIGGAVRIGPLIIGAASLFTNLFERRIDHGAAFVALRLNSNMFDRGDSNGGGIFKMRKRQLGCPVNNY</sequence>
<feature type="chain" id="PRO_5017604493" description="DUF5723 domain-containing protein" evidence="1">
    <location>
        <begin position="24"/>
        <end position="489"/>
    </location>
</feature>
<dbReference type="Pfam" id="PF18990">
    <property type="entry name" value="DUF5723"/>
    <property type="match status" value="1"/>
</dbReference>
<feature type="signal peptide" evidence="1">
    <location>
        <begin position="1"/>
        <end position="23"/>
    </location>
</feature>
<dbReference type="AlphaFoldDB" id="A0A3E1YGG4"/>
<evidence type="ECO:0000256" key="1">
    <source>
        <dbReference type="SAM" id="SignalP"/>
    </source>
</evidence>
<accession>A0A3E1YGG4</accession>
<dbReference type="RefSeq" id="WP_116973657.1">
    <property type="nucleotide sequence ID" value="NZ_QPMM01000001.1"/>
</dbReference>
<dbReference type="EMBL" id="QPMM01000001">
    <property type="protein sequence ID" value="RFS26466.1"/>
    <property type="molecule type" value="Genomic_DNA"/>
</dbReference>
<reference evidence="3 4" key="1">
    <citation type="submission" date="2018-07" db="EMBL/GenBank/DDBJ databases">
        <title>Chitinophaga K2CV101002-2 sp. nov., isolated from a monsoon evergreen broad-leaved forest soil.</title>
        <authorList>
            <person name="Lv Y."/>
        </authorList>
    </citation>
    <scope>NUCLEOTIDE SEQUENCE [LARGE SCALE GENOMIC DNA]</scope>
    <source>
        <strain evidence="3 4">GDMCC 1.1288</strain>
    </source>
</reference>
<keyword evidence="4" id="KW-1185">Reference proteome</keyword>
<protein>
    <recommendedName>
        <fullName evidence="2">DUF5723 domain-containing protein</fullName>
    </recommendedName>
</protein>
<comment type="caution">
    <text evidence="3">The sequence shown here is derived from an EMBL/GenBank/DDBJ whole genome shotgun (WGS) entry which is preliminary data.</text>
</comment>
<keyword evidence="1" id="KW-0732">Signal</keyword>
<dbReference type="Proteomes" id="UP000260644">
    <property type="component" value="Unassembled WGS sequence"/>
</dbReference>
<evidence type="ECO:0000313" key="4">
    <source>
        <dbReference type="Proteomes" id="UP000260644"/>
    </source>
</evidence>
<dbReference type="OrthoDB" id="9805336at2"/>
<evidence type="ECO:0000259" key="2">
    <source>
        <dbReference type="Pfam" id="PF18990"/>
    </source>
</evidence>
<gene>
    <name evidence="3" type="ORF">DVR12_01370</name>
</gene>
<proteinExistence type="predicted"/>